<name>A0A1T4UJH5_9GAMM</name>
<protein>
    <submittedName>
        <fullName evidence="1">Uncharacterized protein</fullName>
    </submittedName>
</protein>
<sequence>MKALKVPGTAKRAKVVIASAEFLDNYVMGLTVRQFSDFRKDAQRLANELGDAIKLTGEKVTGEEIQLTIKPQY</sequence>
<evidence type="ECO:0000313" key="2">
    <source>
        <dbReference type="Proteomes" id="UP000191116"/>
    </source>
</evidence>
<gene>
    <name evidence="1" type="ORF">CZ814_03347</name>
</gene>
<dbReference type="AlphaFoldDB" id="A0A1T4UJH5"/>
<proteinExistence type="predicted"/>
<accession>A0A1T4UJH5</accession>
<evidence type="ECO:0000313" key="1">
    <source>
        <dbReference type="EMBL" id="SKA52824.1"/>
    </source>
</evidence>
<dbReference type="EMBL" id="FUWP01000025">
    <property type="protein sequence ID" value="SKA52824.1"/>
    <property type="molecule type" value="Genomic_DNA"/>
</dbReference>
<dbReference type="RefSeq" id="WP_080176064.1">
    <property type="nucleotide sequence ID" value="NZ_AP024857.1"/>
</dbReference>
<dbReference type="Proteomes" id="UP000191116">
    <property type="component" value="Unassembled WGS sequence"/>
</dbReference>
<reference evidence="1 2" key="1">
    <citation type="submission" date="2017-02" db="EMBL/GenBank/DDBJ databases">
        <authorList>
            <person name="Peterson S.W."/>
        </authorList>
    </citation>
    <scope>NUCLEOTIDE SEQUENCE [LARGE SCALE GENOMIC DNA]</scope>
    <source>
        <strain evidence="1 2">CECT 9189</strain>
    </source>
</reference>
<organism evidence="1 2">
    <name type="scientific">Photobacterium toruni</name>
    <dbReference type="NCBI Taxonomy" id="1935446"/>
    <lineage>
        <taxon>Bacteria</taxon>
        <taxon>Pseudomonadati</taxon>
        <taxon>Pseudomonadota</taxon>
        <taxon>Gammaproteobacteria</taxon>
        <taxon>Vibrionales</taxon>
        <taxon>Vibrionaceae</taxon>
        <taxon>Photobacterium</taxon>
    </lineage>
</organism>